<evidence type="ECO:0000313" key="1">
    <source>
        <dbReference type="EMBL" id="KYZ78198.1"/>
    </source>
</evidence>
<dbReference type="EMBL" id="LSGP01000001">
    <property type="protein sequence ID" value="KYZ78198.1"/>
    <property type="molecule type" value="Genomic_DNA"/>
</dbReference>
<sequence length="278" mass="31524">MFGFELFKQTTYLHVCRLVEEGRYGEALPLLHKLITDGETGEDIVVTALSCALHLENWELASDYVKQIEKNEYDGPDALFWLADYYFGRGDTVAGQKALNTVLKTYSEDTCLLWDIADMLTDYGFDEEYWEVLRKITVIKTRDAYQLLDQADAFLTLENRHDAAAKAYEAARRLPKDNRYDLFYAASVLEQCGETRKALETYQIGNDSFTGDADFVLGIVRCLISQGDFAAAEAELSSARTQNPDLPGLDAAARAVAKAKRKIVDFQSYRKRKDNQEE</sequence>
<dbReference type="STRING" id="1794912.AXX12_01240"/>
<dbReference type="RefSeq" id="WP_066236985.1">
    <property type="nucleotide sequence ID" value="NZ_LSGP01000001.1"/>
</dbReference>
<gene>
    <name evidence="1" type="ORF">AXX12_01240</name>
</gene>
<evidence type="ECO:0008006" key="3">
    <source>
        <dbReference type="Google" id="ProtNLM"/>
    </source>
</evidence>
<dbReference type="OrthoDB" id="2080803at2"/>
<dbReference type="AlphaFoldDB" id="A0A154BXK2"/>
<accession>A0A154BXK2</accession>
<dbReference type="InterPro" id="IPR019734">
    <property type="entry name" value="TPR_rpt"/>
</dbReference>
<dbReference type="Pfam" id="PF13174">
    <property type="entry name" value="TPR_6"/>
    <property type="match status" value="1"/>
</dbReference>
<proteinExistence type="predicted"/>
<comment type="caution">
    <text evidence="1">The sequence shown here is derived from an EMBL/GenBank/DDBJ whole genome shotgun (WGS) entry which is preliminary data.</text>
</comment>
<protein>
    <recommendedName>
        <fullName evidence="3">Tetratricopeptide repeat protein</fullName>
    </recommendedName>
</protein>
<name>A0A154BXK2_ANASB</name>
<evidence type="ECO:0000313" key="2">
    <source>
        <dbReference type="Proteomes" id="UP000076268"/>
    </source>
</evidence>
<organism evidence="1 2">
    <name type="scientific">Anaerosporomusa subterranea</name>
    <dbReference type="NCBI Taxonomy" id="1794912"/>
    <lineage>
        <taxon>Bacteria</taxon>
        <taxon>Bacillati</taxon>
        <taxon>Bacillota</taxon>
        <taxon>Negativicutes</taxon>
        <taxon>Acetonemataceae</taxon>
        <taxon>Anaerosporomusa</taxon>
    </lineage>
</organism>
<keyword evidence="2" id="KW-1185">Reference proteome</keyword>
<dbReference type="SUPFAM" id="SSF48452">
    <property type="entry name" value="TPR-like"/>
    <property type="match status" value="2"/>
</dbReference>
<dbReference type="InterPro" id="IPR011990">
    <property type="entry name" value="TPR-like_helical_dom_sf"/>
</dbReference>
<dbReference type="Gene3D" id="1.25.40.10">
    <property type="entry name" value="Tetratricopeptide repeat domain"/>
    <property type="match status" value="1"/>
</dbReference>
<reference evidence="1 2" key="1">
    <citation type="submission" date="2016-02" db="EMBL/GenBank/DDBJ databases">
        <title>Anaerosporomusa subterraneum gen. nov., sp. nov., a spore-forming obligate anaerobe isolated from saprolite.</title>
        <authorList>
            <person name="Choi J.K."/>
            <person name="Shah M."/>
            <person name="Yee N."/>
        </authorList>
    </citation>
    <scope>NUCLEOTIDE SEQUENCE [LARGE SCALE GENOMIC DNA]</scope>
    <source>
        <strain evidence="1 2">RU4</strain>
    </source>
</reference>
<dbReference type="Proteomes" id="UP000076268">
    <property type="component" value="Unassembled WGS sequence"/>
</dbReference>